<evidence type="ECO:0000256" key="3">
    <source>
        <dbReference type="ARBA" id="ARBA00022944"/>
    </source>
</evidence>
<dbReference type="AlphaFoldDB" id="D9QU37"/>
<keyword evidence="1 5" id="KW-0328">Glycosyltransferase</keyword>
<comment type="catalytic activity">
    <reaction evidence="5">
        <text>UDP-N-acetyl-alpha-D-mannosamine + N-acetyl-alpha-D-glucosaminyl-di-trans,octa-cis-undecaprenyl diphosphate = N-acetyl-beta-D-mannosaminyl-(1-&gt;4)-N-acetyl-alpha-D-glucosaminyl di-trans,octa-cis-undecaprenyl diphosphate + UDP + H(+)</text>
        <dbReference type="Rhea" id="RHEA:16053"/>
        <dbReference type="ChEBI" id="CHEBI:15378"/>
        <dbReference type="ChEBI" id="CHEBI:58223"/>
        <dbReference type="ChEBI" id="CHEBI:62959"/>
        <dbReference type="ChEBI" id="CHEBI:68623"/>
        <dbReference type="ChEBI" id="CHEBI:132210"/>
        <dbReference type="EC" id="2.4.1.187"/>
    </reaction>
</comment>
<dbReference type="NCBIfam" id="TIGR00696">
    <property type="entry name" value="wecG_tagA_cpsF"/>
    <property type="match status" value="1"/>
</dbReference>
<keyword evidence="2 5" id="KW-0808">Transferase</keyword>
<comment type="pathway">
    <text evidence="5">Cell wall biogenesis; teichoic acid biosynthesis.</text>
</comment>
<dbReference type="EMBL" id="CP002105">
    <property type="protein sequence ID" value="ADL11830.1"/>
    <property type="molecule type" value="Genomic_DNA"/>
</dbReference>
<sequence>MEQIDILDVAVDQVNLDAAVAEIDRLIKNRTESHLVVTPNSEMLVMAQQDLELKKILNQADLTVPDGIGVVWAARLLGAVMPERVAGIDLMKRLFSLAAQKDYQIYLLGGRPGIPFQAKRRILSEYPELRVIGEHHGYLDNKSEAYVIKEINQLQPDLLFVGMGVPLQEKWLVRNLPSLQASVGMGVGGSFDVLAGQKKRAPDWLQKLGLEWLYRLLQEPKRFRRILALPKFVYLVTKRKILGLK</sequence>
<dbReference type="InterPro" id="IPR004629">
    <property type="entry name" value="WecG_TagA_CpsF"/>
</dbReference>
<dbReference type="Proteomes" id="UP000001661">
    <property type="component" value="Chromosome"/>
</dbReference>
<dbReference type="STRING" id="574087.Acear_0281"/>
<comment type="function">
    <text evidence="5">Catalyzes the conversion of GlcNAc-PP-undecaprenol into ManNAc-GlcNAc-PP-undecaprenol, the first committed lipid intermediate in the de novo synthesis of teichoic acid.</text>
</comment>
<dbReference type="eggNOG" id="COG1922">
    <property type="taxonomic scope" value="Bacteria"/>
</dbReference>
<proteinExistence type="inferred from homology"/>
<evidence type="ECO:0000256" key="5">
    <source>
        <dbReference type="HAMAP-Rule" id="MF_02070"/>
    </source>
</evidence>
<comment type="similarity">
    <text evidence="5">Belongs to the glycosyltransferase 26 family. TagA/TarA subfamily.</text>
</comment>
<dbReference type="OrthoDB" id="9771846at2"/>
<evidence type="ECO:0000256" key="4">
    <source>
        <dbReference type="ARBA" id="ARBA00023316"/>
    </source>
</evidence>
<dbReference type="GO" id="GO:0019350">
    <property type="term" value="P:teichoic acid biosynthetic process"/>
    <property type="evidence" value="ECO:0007669"/>
    <property type="project" value="UniProtKB-UniRule"/>
</dbReference>
<dbReference type="EC" id="2.4.1.187" evidence="5"/>
<name>D9QU37_ACEAZ</name>
<dbReference type="CAZy" id="GT26">
    <property type="family name" value="Glycosyltransferase Family 26"/>
</dbReference>
<evidence type="ECO:0000313" key="6">
    <source>
        <dbReference type="EMBL" id="ADL11830.1"/>
    </source>
</evidence>
<evidence type="ECO:0000256" key="2">
    <source>
        <dbReference type="ARBA" id="ARBA00022679"/>
    </source>
</evidence>
<dbReference type="InterPro" id="IPR034714">
    <property type="entry name" value="TagA_TarA"/>
</dbReference>
<dbReference type="RefSeq" id="WP_013277276.1">
    <property type="nucleotide sequence ID" value="NC_014378.1"/>
</dbReference>
<evidence type="ECO:0000313" key="7">
    <source>
        <dbReference type="Proteomes" id="UP000001661"/>
    </source>
</evidence>
<keyword evidence="4 5" id="KW-0961">Cell wall biogenesis/degradation</keyword>
<keyword evidence="3 5" id="KW-0777">Teichoic acid biosynthesis</keyword>
<dbReference type="GO" id="GO:0047244">
    <property type="term" value="F:N-acetylglucosaminyldiphosphoundecaprenol N-acetyl-beta-D-mannosaminyltransferase activity"/>
    <property type="evidence" value="ECO:0007669"/>
    <property type="project" value="UniProtKB-UniRule"/>
</dbReference>
<gene>
    <name evidence="6" type="ordered locus">Acear_0281</name>
</gene>
<dbReference type="PANTHER" id="PTHR34136">
    <property type="match status" value="1"/>
</dbReference>
<organism evidence="6 7">
    <name type="scientific">Acetohalobium arabaticum (strain ATCC 49924 / DSM 5501 / Z-7288)</name>
    <dbReference type="NCBI Taxonomy" id="574087"/>
    <lineage>
        <taxon>Bacteria</taxon>
        <taxon>Bacillati</taxon>
        <taxon>Bacillota</taxon>
        <taxon>Clostridia</taxon>
        <taxon>Halanaerobiales</taxon>
        <taxon>Halobacteroidaceae</taxon>
        <taxon>Acetohalobium</taxon>
    </lineage>
</organism>
<reference evidence="6 7" key="1">
    <citation type="journal article" date="2010" name="Stand. Genomic Sci.">
        <title>Complete genome sequence of Acetohalobium arabaticum type strain (Z-7288).</title>
        <authorList>
            <person name="Sikorski J."/>
            <person name="Lapidus A."/>
            <person name="Chertkov O."/>
            <person name="Lucas S."/>
            <person name="Copeland A."/>
            <person name="Glavina Del Rio T."/>
            <person name="Nolan M."/>
            <person name="Tice H."/>
            <person name="Cheng J.F."/>
            <person name="Han C."/>
            <person name="Brambilla E."/>
            <person name="Pitluck S."/>
            <person name="Liolios K."/>
            <person name="Ivanova N."/>
            <person name="Mavromatis K."/>
            <person name="Mikhailova N."/>
            <person name="Pati A."/>
            <person name="Bruce D."/>
            <person name="Detter C."/>
            <person name="Tapia R."/>
            <person name="Goodwin L."/>
            <person name="Chen A."/>
            <person name="Palaniappan K."/>
            <person name="Land M."/>
            <person name="Hauser L."/>
            <person name="Chang Y.J."/>
            <person name="Jeffries C.D."/>
            <person name="Rohde M."/>
            <person name="Goker M."/>
            <person name="Spring S."/>
            <person name="Woyke T."/>
            <person name="Bristow J."/>
            <person name="Eisen J.A."/>
            <person name="Markowitz V."/>
            <person name="Hugenholtz P."/>
            <person name="Kyrpides N.C."/>
            <person name="Klenk H.P."/>
        </authorList>
    </citation>
    <scope>NUCLEOTIDE SEQUENCE [LARGE SCALE GENOMIC DNA]</scope>
    <source>
        <strain evidence="7">ATCC 49924 / DSM 5501 / Z-7288</strain>
    </source>
</reference>
<dbReference type="KEGG" id="aar:Acear_0281"/>
<keyword evidence="7" id="KW-1185">Reference proteome</keyword>
<evidence type="ECO:0000256" key="1">
    <source>
        <dbReference type="ARBA" id="ARBA00022676"/>
    </source>
</evidence>
<dbReference type="HAMAP" id="MF_02070">
    <property type="entry name" value="TagA_TarA"/>
    <property type="match status" value="1"/>
</dbReference>
<dbReference type="UniPathway" id="UPA00632"/>
<dbReference type="HOGENOM" id="CLU_063203_3_1_9"/>
<dbReference type="Pfam" id="PF03808">
    <property type="entry name" value="Glyco_tran_WecG"/>
    <property type="match status" value="1"/>
</dbReference>
<protein>
    <recommendedName>
        <fullName evidence="5">N-acetylglucosaminyldiphosphoundecaprenol N-acetyl-beta-D-mannosaminyltransferase</fullName>
        <ecNumber evidence="5">2.4.1.187</ecNumber>
    </recommendedName>
    <alternativeName>
        <fullName evidence="5">N-acetylmannosaminyltransferase</fullName>
    </alternativeName>
    <alternativeName>
        <fullName evidence="5">UDP-N-acetylmannosamine transferase</fullName>
    </alternativeName>
    <alternativeName>
        <fullName evidence="5">UDP-N-acetylmannosamine:N-acetylglucosaminyl pyrophosphorylundecaprenol N-acetylmannosaminyltransferase</fullName>
    </alternativeName>
</protein>
<accession>D9QU37</accession>
<dbReference type="PANTHER" id="PTHR34136:SF1">
    <property type="entry name" value="UDP-N-ACETYL-D-MANNOSAMINURONIC ACID TRANSFERASE"/>
    <property type="match status" value="1"/>
</dbReference>
<dbReference type="GO" id="GO:0071555">
    <property type="term" value="P:cell wall organization"/>
    <property type="evidence" value="ECO:0007669"/>
    <property type="project" value="UniProtKB-KW"/>
</dbReference>
<dbReference type="CDD" id="cd06533">
    <property type="entry name" value="Glyco_transf_WecG_TagA"/>
    <property type="match status" value="1"/>
</dbReference>